<dbReference type="NCBIfam" id="NF005302">
    <property type="entry name" value="PRK06833.1"/>
    <property type="match status" value="1"/>
</dbReference>
<accession>A0A8J7W0R1</accession>
<dbReference type="PANTHER" id="PTHR22789">
    <property type="entry name" value="FUCULOSE PHOSPHATE ALDOLASE"/>
    <property type="match status" value="1"/>
</dbReference>
<dbReference type="AlphaFoldDB" id="A0A8J7W0R1"/>
<dbReference type="EC" id="4.1.2.17" evidence="4"/>
<keyword evidence="2 4" id="KW-0456">Lyase</keyword>
<proteinExistence type="predicted"/>
<evidence type="ECO:0000256" key="2">
    <source>
        <dbReference type="ARBA" id="ARBA00023239"/>
    </source>
</evidence>
<comment type="caution">
    <text evidence="4">The sequence shown here is derived from an EMBL/GenBank/DDBJ whole genome shotgun (WGS) entry which is preliminary data.</text>
</comment>
<evidence type="ECO:0000256" key="1">
    <source>
        <dbReference type="ARBA" id="ARBA00022723"/>
    </source>
</evidence>
<keyword evidence="1" id="KW-0479">Metal-binding</keyword>
<protein>
    <submittedName>
        <fullName evidence="4">L-fuculose-phosphate aldolase</fullName>
        <ecNumber evidence="4">4.1.2.17</ecNumber>
    </submittedName>
</protein>
<dbReference type="SMART" id="SM01007">
    <property type="entry name" value="Aldolase_II"/>
    <property type="match status" value="1"/>
</dbReference>
<organism evidence="4 5">
    <name type="scientific">Sinanaerobacter chloroacetimidivorans</name>
    <dbReference type="NCBI Taxonomy" id="2818044"/>
    <lineage>
        <taxon>Bacteria</taxon>
        <taxon>Bacillati</taxon>
        <taxon>Bacillota</taxon>
        <taxon>Clostridia</taxon>
        <taxon>Peptostreptococcales</taxon>
        <taxon>Anaerovoracaceae</taxon>
        <taxon>Sinanaerobacter</taxon>
    </lineage>
</organism>
<sequence length="216" mass="23939">MIMEKEREIVVAYGKKLIETGLSVGTFGNLSVYNPELNLMAISPSGMDYFETEPQDVVVLTPDGELIDGKRKPSSEYDMHRIFYQKRPGIRAVVHAHSKFATTLACLNWSIEPLHYLVGYAGKDVPCSKYVQFGTYALAESALETMGDRYACLLGNHGLLACGGDMGYAFDVAQQIEFVAELYYRTKVAGSPVLLSEEQISGVLEGFKTYADRSHK</sequence>
<dbReference type="GO" id="GO:0008738">
    <property type="term" value="F:L-fuculose-phosphate aldolase activity"/>
    <property type="evidence" value="ECO:0007669"/>
    <property type="project" value="UniProtKB-EC"/>
</dbReference>
<evidence type="ECO:0000313" key="5">
    <source>
        <dbReference type="Proteomes" id="UP000675664"/>
    </source>
</evidence>
<name>A0A8J7W0R1_9FIRM</name>
<gene>
    <name evidence="4" type="ORF">KCX82_10220</name>
</gene>
<dbReference type="Pfam" id="PF00596">
    <property type="entry name" value="Aldolase_II"/>
    <property type="match status" value="1"/>
</dbReference>
<dbReference type="GO" id="GO:0005829">
    <property type="term" value="C:cytosol"/>
    <property type="evidence" value="ECO:0007669"/>
    <property type="project" value="TreeGrafter"/>
</dbReference>
<dbReference type="EMBL" id="JAGSND010000006">
    <property type="protein sequence ID" value="MBR0598249.1"/>
    <property type="molecule type" value="Genomic_DNA"/>
</dbReference>
<evidence type="ECO:0000313" key="4">
    <source>
        <dbReference type="EMBL" id="MBR0598249.1"/>
    </source>
</evidence>
<dbReference type="InterPro" id="IPR036409">
    <property type="entry name" value="Aldolase_II/adducin_N_sf"/>
</dbReference>
<dbReference type="GO" id="GO:0046872">
    <property type="term" value="F:metal ion binding"/>
    <property type="evidence" value="ECO:0007669"/>
    <property type="project" value="UniProtKB-KW"/>
</dbReference>
<evidence type="ECO:0000259" key="3">
    <source>
        <dbReference type="SMART" id="SM01007"/>
    </source>
</evidence>
<dbReference type="GO" id="GO:0019323">
    <property type="term" value="P:pentose catabolic process"/>
    <property type="evidence" value="ECO:0007669"/>
    <property type="project" value="TreeGrafter"/>
</dbReference>
<dbReference type="PANTHER" id="PTHR22789:SF0">
    <property type="entry name" value="3-OXO-TETRONATE 4-PHOSPHATE DECARBOXYLASE-RELATED"/>
    <property type="match status" value="1"/>
</dbReference>
<dbReference type="InterPro" id="IPR001303">
    <property type="entry name" value="Aldolase_II/adducin_N"/>
</dbReference>
<dbReference type="RefSeq" id="WP_227018378.1">
    <property type="nucleotide sequence ID" value="NZ_JAGSND010000006.1"/>
</dbReference>
<dbReference type="InterPro" id="IPR050197">
    <property type="entry name" value="Aldolase_class_II_sugar_metab"/>
</dbReference>
<dbReference type="Gene3D" id="3.40.225.10">
    <property type="entry name" value="Class II aldolase/adducin N-terminal domain"/>
    <property type="match status" value="1"/>
</dbReference>
<feature type="domain" description="Class II aldolase/adducin N-terminal" evidence="3">
    <location>
        <begin position="8"/>
        <end position="184"/>
    </location>
</feature>
<keyword evidence="5" id="KW-1185">Reference proteome</keyword>
<dbReference type="Proteomes" id="UP000675664">
    <property type="component" value="Unassembled WGS sequence"/>
</dbReference>
<dbReference type="SUPFAM" id="SSF53639">
    <property type="entry name" value="AraD/HMP-PK domain-like"/>
    <property type="match status" value="1"/>
</dbReference>
<reference evidence="4" key="1">
    <citation type="submission" date="2021-04" db="EMBL/GenBank/DDBJ databases">
        <title>Sinoanaerobacter chloroacetimidivorans sp. nov., an obligate anaerobic bacterium isolated from anaerobic sludge.</title>
        <authorList>
            <person name="Bao Y."/>
        </authorList>
    </citation>
    <scope>NUCLEOTIDE SEQUENCE</scope>
    <source>
        <strain evidence="4">BAD-6</strain>
    </source>
</reference>
<reference evidence="4" key="2">
    <citation type="submission" date="2021-04" db="EMBL/GenBank/DDBJ databases">
        <authorList>
            <person name="Liu J."/>
        </authorList>
    </citation>
    <scope>NUCLEOTIDE SEQUENCE</scope>
    <source>
        <strain evidence="4">BAD-6</strain>
    </source>
</reference>